<evidence type="ECO:0008006" key="4">
    <source>
        <dbReference type="Google" id="ProtNLM"/>
    </source>
</evidence>
<dbReference type="RefSeq" id="WP_310033954.1">
    <property type="nucleotide sequence ID" value="NZ_JAVIZN010000002.1"/>
</dbReference>
<gene>
    <name evidence="2" type="ORF">QF025_005338</name>
</gene>
<feature type="compositionally biased region" description="Low complexity" evidence="1">
    <location>
        <begin position="78"/>
        <end position="99"/>
    </location>
</feature>
<comment type="caution">
    <text evidence="2">The sequence shown here is derived from an EMBL/GenBank/DDBJ whole genome shotgun (WGS) entry which is preliminary data.</text>
</comment>
<proteinExistence type="predicted"/>
<feature type="region of interest" description="Disordered" evidence="1">
    <location>
        <begin position="78"/>
        <end position="114"/>
    </location>
</feature>
<evidence type="ECO:0000256" key="1">
    <source>
        <dbReference type="SAM" id="MobiDB-lite"/>
    </source>
</evidence>
<evidence type="ECO:0000313" key="2">
    <source>
        <dbReference type="EMBL" id="MDR6206618.1"/>
    </source>
</evidence>
<dbReference type="Proteomes" id="UP001245184">
    <property type="component" value="Unassembled WGS sequence"/>
</dbReference>
<protein>
    <recommendedName>
        <fullName evidence="4">CHAP domain-containing protein</fullName>
    </recommendedName>
</protein>
<dbReference type="AlphaFoldDB" id="A0ABD5CMR6"/>
<accession>A0ABD5CMR6</accession>
<organism evidence="2 3">
    <name type="scientific">Paraburkholderia graminis</name>
    <dbReference type="NCBI Taxonomy" id="60548"/>
    <lineage>
        <taxon>Bacteria</taxon>
        <taxon>Pseudomonadati</taxon>
        <taxon>Pseudomonadota</taxon>
        <taxon>Betaproteobacteria</taxon>
        <taxon>Burkholderiales</taxon>
        <taxon>Burkholderiaceae</taxon>
        <taxon>Paraburkholderia</taxon>
    </lineage>
</organism>
<evidence type="ECO:0000313" key="3">
    <source>
        <dbReference type="Proteomes" id="UP001245184"/>
    </source>
</evidence>
<sequence length="272" mass="27908">MTYSAFSTLSYPAGGYTGAADPSSLFTRSITTQPNAWGNVGGNVGSNAGANWNSPGGMGDNALEQLFLQFLLSITSPSQESSGMPMPSMPSMPSLPTSSGGVTQASYRSSSGTRAVNANGAVERGDANVRPAGSGNAAGVAQTQLHKSAASIMADQGVPMDKGVDTTVCCANFASACLVKSGKISESQHTNLVSTLHSELKGDGWRTVSRNEAKPGDICIVGDDEHVEIVASNDNGRITLIGSNNTQGGSGPQVVSYDTYTGNRGDVKFLSE</sequence>
<dbReference type="EMBL" id="JAVIZN010000002">
    <property type="protein sequence ID" value="MDR6206618.1"/>
    <property type="molecule type" value="Genomic_DNA"/>
</dbReference>
<name>A0ABD5CMR6_9BURK</name>
<reference evidence="2 3" key="1">
    <citation type="submission" date="2023-08" db="EMBL/GenBank/DDBJ databases">
        <title>Genome sequencing of plant associated microbes to promote plant fitness in Sorghum bicolor and Oryza sativa.</title>
        <authorList>
            <person name="Coleman-Derr D."/>
        </authorList>
    </citation>
    <scope>NUCLEOTIDE SEQUENCE [LARGE SCALE GENOMIC DNA]</scope>
    <source>
        <strain evidence="2 3">SLBN-33</strain>
    </source>
</reference>
<feature type="compositionally biased region" description="Polar residues" evidence="1">
    <location>
        <begin position="100"/>
        <end position="114"/>
    </location>
</feature>